<dbReference type="OMA" id="HAYENYW"/>
<reference evidence="1 2" key="1">
    <citation type="journal article" date="2012" name="Science">
        <title>The Paleozoic origin of enzymatic lignin decomposition reconstructed from 31 fungal genomes.</title>
        <authorList>
            <person name="Floudas D."/>
            <person name="Binder M."/>
            <person name="Riley R."/>
            <person name="Barry K."/>
            <person name="Blanchette R.A."/>
            <person name="Henrissat B."/>
            <person name="Martinez A.T."/>
            <person name="Otillar R."/>
            <person name="Spatafora J.W."/>
            <person name="Yadav J.S."/>
            <person name="Aerts A."/>
            <person name="Benoit I."/>
            <person name="Boyd A."/>
            <person name="Carlson A."/>
            <person name="Copeland A."/>
            <person name="Coutinho P.M."/>
            <person name="de Vries R.P."/>
            <person name="Ferreira P."/>
            <person name="Findley K."/>
            <person name="Foster B."/>
            <person name="Gaskell J."/>
            <person name="Glotzer D."/>
            <person name="Gorecki P."/>
            <person name="Heitman J."/>
            <person name="Hesse C."/>
            <person name="Hori C."/>
            <person name="Igarashi K."/>
            <person name="Jurgens J.A."/>
            <person name="Kallen N."/>
            <person name="Kersten P."/>
            <person name="Kohler A."/>
            <person name="Kuees U."/>
            <person name="Kumar T.K.A."/>
            <person name="Kuo A."/>
            <person name="LaButti K."/>
            <person name="Larrondo L.F."/>
            <person name="Lindquist E."/>
            <person name="Ling A."/>
            <person name="Lombard V."/>
            <person name="Lucas S."/>
            <person name="Lundell T."/>
            <person name="Martin R."/>
            <person name="McLaughlin D.J."/>
            <person name="Morgenstern I."/>
            <person name="Morin E."/>
            <person name="Murat C."/>
            <person name="Nagy L.G."/>
            <person name="Nolan M."/>
            <person name="Ohm R.A."/>
            <person name="Patyshakuliyeva A."/>
            <person name="Rokas A."/>
            <person name="Ruiz-Duenas F.J."/>
            <person name="Sabat G."/>
            <person name="Salamov A."/>
            <person name="Samejima M."/>
            <person name="Schmutz J."/>
            <person name="Slot J.C."/>
            <person name="St John F."/>
            <person name="Stenlid J."/>
            <person name="Sun H."/>
            <person name="Sun S."/>
            <person name="Syed K."/>
            <person name="Tsang A."/>
            <person name="Wiebenga A."/>
            <person name="Young D."/>
            <person name="Pisabarro A."/>
            <person name="Eastwood D.C."/>
            <person name="Martin F."/>
            <person name="Cullen D."/>
            <person name="Grigoriev I.V."/>
            <person name="Hibbett D.S."/>
        </authorList>
    </citation>
    <scope>NUCLEOTIDE SEQUENCE [LARGE SCALE GENOMIC DNA]</scope>
    <source>
        <strain evidence="1 2">ATCC 11539</strain>
    </source>
</reference>
<accession>S7QDY3</accession>
<dbReference type="HOGENOM" id="CLU_021164_0_0_1"/>
<dbReference type="EMBL" id="KB469298">
    <property type="protein sequence ID" value="EPQ57996.1"/>
    <property type="molecule type" value="Genomic_DNA"/>
</dbReference>
<protein>
    <recommendedName>
        <fullName evidence="3">F-box domain-containing protein</fullName>
    </recommendedName>
</protein>
<dbReference type="RefSeq" id="XP_007863295.1">
    <property type="nucleotide sequence ID" value="XM_007865104.1"/>
</dbReference>
<keyword evidence="2" id="KW-1185">Reference proteome</keyword>
<organism evidence="1 2">
    <name type="scientific">Gloeophyllum trabeum (strain ATCC 11539 / FP-39264 / Madison 617)</name>
    <name type="common">Brown rot fungus</name>
    <dbReference type="NCBI Taxonomy" id="670483"/>
    <lineage>
        <taxon>Eukaryota</taxon>
        <taxon>Fungi</taxon>
        <taxon>Dikarya</taxon>
        <taxon>Basidiomycota</taxon>
        <taxon>Agaricomycotina</taxon>
        <taxon>Agaricomycetes</taxon>
        <taxon>Gloeophyllales</taxon>
        <taxon>Gloeophyllaceae</taxon>
        <taxon>Gloeophyllum</taxon>
    </lineage>
</organism>
<dbReference type="InterPro" id="IPR032675">
    <property type="entry name" value="LRR_dom_sf"/>
</dbReference>
<proteinExistence type="predicted"/>
<dbReference type="KEGG" id="gtr:GLOTRDRAFT_136802"/>
<dbReference type="OrthoDB" id="3543113at2759"/>
<dbReference type="Gene3D" id="3.80.10.10">
    <property type="entry name" value="Ribonuclease Inhibitor"/>
    <property type="match status" value="1"/>
</dbReference>
<dbReference type="SUPFAM" id="SSF52047">
    <property type="entry name" value="RNI-like"/>
    <property type="match status" value="1"/>
</dbReference>
<name>S7QDY3_GLOTA</name>
<evidence type="ECO:0000313" key="2">
    <source>
        <dbReference type="Proteomes" id="UP000030669"/>
    </source>
</evidence>
<dbReference type="AlphaFoldDB" id="S7QDY3"/>
<gene>
    <name evidence="1" type="ORF">GLOTRDRAFT_136802</name>
</gene>
<dbReference type="Proteomes" id="UP000030669">
    <property type="component" value="Unassembled WGS sequence"/>
</dbReference>
<evidence type="ECO:0008006" key="3">
    <source>
        <dbReference type="Google" id="ProtNLM"/>
    </source>
</evidence>
<dbReference type="GeneID" id="19303630"/>
<evidence type="ECO:0000313" key="1">
    <source>
        <dbReference type="EMBL" id="EPQ57996.1"/>
    </source>
</evidence>
<sequence>MVHRALLIQEVAGAILDNVPKKDLVAVARTCHDLTDLALDRIWHEIPDLRVLISVLPESLFKRHWFKLVLSRELHPAEWERLQYYIPRITSIKRKESSSSGKPYPAFGDSVLAVLGASNPLKPFLPNLVHLDWSIHYIDLAHMCMFLGPRVQDLRFGLMQREDFLQDVTILEDVAEKCPSLKQLLLGENTAHPDFVPHLSRFFSTCQNLERLDYRTASPNSDAICALAELPCLRQLELLVFHPPYERPDSEEAIHKLRMLRDRKAFRALKYFCLYADLPSLGFVVNTLQALQSSPLEALQICVNGTGEADPNVLPPVPIRFTLPTLQWLHIRCLTSAWRKYLFTPNGLPSLQELDFYYTENETEDMRSLVESIAVACSRSVLTSLKLDIGTWNDHNESRVSWLDGDIPSTVLWPFLAFENMTHFLFTADWPLLDPHAMIQGMASSWKELKTFYLIDDQEHWDERPGATSVCLAILALHCRKLETISLRINALEELPMDLLDTIQPNESVRLVDLGDSPGTDSVEFLSFFQRLFPNARRGHIEDPRKRRLVFYYPRVQPVQFAA</sequence>